<dbReference type="SUPFAM" id="SSF54171">
    <property type="entry name" value="DNA-binding domain"/>
    <property type="match status" value="2"/>
</dbReference>
<protein>
    <recommendedName>
        <fullName evidence="3">AP2/ERF domain-containing protein</fullName>
    </recommendedName>
</protein>
<name>A0A1Q9F6B8_SYMMI</name>
<evidence type="ECO:0000313" key="2">
    <source>
        <dbReference type="Proteomes" id="UP000186817"/>
    </source>
</evidence>
<dbReference type="OrthoDB" id="428727at2759"/>
<dbReference type="EMBL" id="LSRX01000005">
    <property type="protein sequence ID" value="OLQ15240.1"/>
    <property type="molecule type" value="Genomic_DNA"/>
</dbReference>
<dbReference type="GO" id="GO:0003677">
    <property type="term" value="F:DNA binding"/>
    <property type="evidence" value="ECO:0007669"/>
    <property type="project" value="InterPro"/>
</dbReference>
<gene>
    <name evidence="1" type="ORF">AK812_SmicGene541</name>
</gene>
<dbReference type="GO" id="GO:0003700">
    <property type="term" value="F:DNA-binding transcription factor activity"/>
    <property type="evidence" value="ECO:0007669"/>
    <property type="project" value="InterPro"/>
</dbReference>
<sequence length="434" mass="49098">MLAEEDMDLAVCVSRFGLSGLRSARQAETGSYLQSSGTNRFTGVYWLKSRQKFQALVWFNGKVHYAGVFENATEAAFAFDAKLRVFCKDPVRRKKSLNFPTQQEVAFSRAKQAESRRSTSKFNGVSWHKEAQRFMARVWFQDRPHFAGLFSNETAAACAFDAKLRGMCKDPVRLKRSLNFPTQQEASHRESLLDIRARSMRTYSQSRTKEVDSFQRLQDRLSTSKQASDFEIVHIPSQSRVDALFQSLKSKSEGLPLQLKSSSCYNRSGRASFYSFGSTNGYDGMLLVLIALDRDMIWMVPGKDVSQTCLKIILGSQRDRAWRVEEVGLALTDYFRSASFAHVSFQNALLQCGQRHIVEEQSHAQLASVFALVGLQLARPVDLMSMMSTVDSTLRLDGQGWRVQEKATHRLAGGEYRANLWKHGGSARICKSRL</sequence>
<comment type="caution">
    <text evidence="1">The sequence shown here is derived from an EMBL/GenBank/DDBJ whole genome shotgun (WGS) entry which is preliminary data.</text>
</comment>
<reference evidence="1 2" key="1">
    <citation type="submission" date="2016-02" db="EMBL/GenBank/DDBJ databases">
        <title>Genome analysis of coral dinoflagellate symbionts highlights evolutionary adaptations to a symbiotic lifestyle.</title>
        <authorList>
            <person name="Aranda M."/>
            <person name="Li Y."/>
            <person name="Liew Y.J."/>
            <person name="Baumgarten S."/>
            <person name="Simakov O."/>
            <person name="Wilson M."/>
            <person name="Piel J."/>
            <person name="Ashoor H."/>
            <person name="Bougouffa S."/>
            <person name="Bajic V.B."/>
            <person name="Ryu T."/>
            <person name="Ravasi T."/>
            <person name="Bayer T."/>
            <person name="Micklem G."/>
            <person name="Kim H."/>
            <person name="Bhak J."/>
            <person name="Lajeunesse T.C."/>
            <person name="Voolstra C.R."/>
        </authorList>
    </citation>
    <scope>NUCLEOTIDE SEQUENCE [LARGE SCALE GENOMIC DNA]</scope>
    <source>
        <strain evidence="1 2">CCMP2467</strain>
    </source>
</reference>
<dbReference type="InterPro" id="IPR016177">
    <property type="entry name" value="DNA-bd_dom_sf"/>
</dbReference>
<evidence type="ECO:0008006" key="3">
    <source>
        <dbReference type="Google" id="ProtNLM"/>
    </source>
</evidence>
<dbReference type="Gene3D" id="3.30.730.10">
    <property type="entry name" value="AP2/ERF domain"/>
    <property type="match status" value="2"/>
</dbReference>
<accession>A0A1Q9F6B8</accession>
<proteinExistence type="predicted"/>
<evidence type="ECO:0000313" key="1">
    <source>
        <dbReference type="EMBL" id="OLQ15240.1"/>
    </source>
</evidence>
<dbReference type="InterPro" id="IPR036955">
    <property type="entry name" value="AP2/ERF_dom_sf"/>
</dbReference>
<dbReference type="Proteomes" id="UP000186817">
    <property type="component" value="Unassembled WGS sequence"/>
</dbReference>
<dbReference type="AlphaFoldDB" id="A0A1Q9F6B8"/>
<keyword evidence="2" id="KW-1185">Reference proteome</keyword>
<organism evidence="1 2">
    <name type="scientific">Symbiodinium microadriaticum</name>
    <name type="common">Dinoflagellate</name>
    <name type="synonym">Zooxanthella microadriatica</name>
    <dbReference type="NCBI Taxonomy" id="2951"/>
    <lineage>
        <taxon>Eukaryota</taxon>
        <taxon>Sar</taxon>
        <taxon>Alveolata</taxon>
        <taxon>Dinophyceae</taxon>
        <taxon>Suessiales</taxon>
        <taxon>Symbiodiniaceae</taxon>
        <taxon>Symbiodinium</taxon>
    </lineage>
</organism>